<dbReference type="EC" id="2.6.1.85" evidence="1"/>
<evidence type="ECO:0000313" key="8">
    <source>
        <dbReference type="Proteomes" id="UP001242995"/>
    </source>
</evidence>
<dbReference type="Gene3D" id="3.60.120.10">
    <property type="entry name" value="Anthranilate synthase"/>
    <property type="match status" value="1"/>
</dbReference>
<keyword evidence="5" id="KW-0456">Lyase</keyword>
<evidence type="ECO:0000313" key="6">
    <source>
        <dbReference type="EMBL" id="MDQ0182303.1"/>
    </source>
</evidence>
<dbReference type="Proteomes" id="UP001242995">
    <property type="component" value="Unassembled WGS sequence"/>
</dbReference>
<dbReference type="AlphaFoldDB" id="A0AAW8DL00"/>
<protein>
    <recommendedName>
        <fullName evidence="1">aminodeoxychorismate synthase</fullName>
        <ecNumber evidence="1">2.6.1.85</ecNumber>
    </recommendedName>
</protein>
<dbReference type="PRINTS" id="PR00095">
    <property type="entry name" value="ANTSNTHASEI"/>
</dbReference>
<dbReference type="SUPFAM" id="SSF56322">
    <property type="entry name" value="ADC synthase"/>
    <property type="match status" value="1"/>
</dbReference>
<keyword evidence="7" id="KW-1185">Reference proteome</keyword>
<dbReference type="GO" id="GO:0008153">
    <property type="term" value="P:4-aminobenzoate biosynthetic process"/>
    <property type="evidence" value="ECO:0007669"/>
    <property type="project" value="TreeGrafter"/>
</dbReference>
<dbReference type="GO" id="GO:0000162">
    <property type="term" value="P:L-tryptophan biosynthetic process"/>
    <property type="evidence" value="ECO:0007669"/>
    <property type="project" value="TreeGrafter"/>
</dbReference>
<dbReference type="GO" id="GO:0016829">
    <property type="term" value="F:lyase activity"/>
    <property type="evidence" value="ECO:0007669"/>
    <property type="project" value="UniProtKB-KW"/>
</dbReference>
<dbReference type="EMBL" id="JAUSRG010000013">
    <property type="protein sequence ID" value="MDP9906625.1"/>
    <property type="molecule type" value="Genomic_DNA"/>
</dbReference>
<reference evidence="5 7" key="1">
    <citation type="submission" date="2023-07" db="EMBL/GenBank/DDBJ databases">
        <title>Sorghum-associated microbial communities from plants grown in Nebraska, USA.</title>
        <authorList>
            <person name="Schachtman D."/>
        </authorList>
    </citation>
    <scope>NUCLEOTIDE SEQUENCE</scope>
    <source>
        <strain evidence="5">DS1006</strain>
        <strain evidence="6 7">DS1016</strain>
    </source>
</reference>
<dbReference type="NCBIfam" id="TIGR00553">
    <property type="entry name" value="pabB"/>
    <property type="match status" value="1"/>
</dbReference>
<dbReference type="InterPro" id="IPR019999">
    <property type="entry name" value="Anth_synth_I-like"/>
</dbReference>
<dbReference type="PANTHER" id="PTHR11236:SF18">
    <property type="entry name" value="AMINODEOXYCHORISMATE SYNTHASE"/>
    <property type="match status" value="1"/>
</dbReference>
<dbReference type="PANTHER" id="PTHR11236">
    <property type="entry name" value="AMINOBENZOATE/ANTHRANILATE SYNTHASE"/>
    <property type="match status" value="1"/>
</dbReference>
<evidence type="ECO:0000313" key="7">
    <source>
        <dbReference type="Proteomes" id="UP001230951"/>
    </source>
</evidence>
<dbReference type="InterPro" id="IPR005802">
    <property type="entry name" value="ADC_synth_comp_1"/>
</dbReference>
<comment type="caution">
    <text evidence="5">The sequence shown here is derived from an EMBL/GenBank/DDBJ whole genome shotgun (WGS) entry which is preliminary data.</text>
</comment>
<accession>A0AAW8DL00</accession>
<evidence type="ECO:0000256" key="2">
    <source>
        <dbReference type="ARBA" id="ARBA00022679"/>
    </source>
</evidence>
<dbReference type="InterPro" id="IPR015890">
    <property type="entry name" value="Chorismate_C"/>
</dbReference>
<feature type="domain" description="Chorismate-utilising enzyme C-terminal" evidence="3">
    <location>
        <begin position="423"/>
        <end position="683"/>
    </location>
</feature>
<keyword evidence="2 5" id="KW-0808">Transferase</keyword>
<dbReference type="InterPro" id="IPR027417">
    <property type="entry name" value="P-loop_NTPase"/>
</dbReference>
<name>A0AAW8DL00_9MICC</name>
<dbReference type="InterPro" id="IPR005801">
    <property type="entry name" value="ADC_synthase"/>
</dbReference>
<dbReference type="InterPro" id="IPR006805">
    <property type="entry name" value="Anth_synth_I_N"/>
</dbReference>
<dbReference type="EMBL" id="JAUSTF010000011">
    <property type="protein sequence ID" value="MDQ0182303.1"/>
    <property type="molecule type" value="Genomic_DNA"/>
</dbReference>
<organism evidence="5 8">
    <name type="scientific">Arthrobacter bambusae</name>
    <dbReference type="NCBI Taxonomy" id="1338426"/>
    <lineage>
        <taxon>Bacteria</taxon>
        <taxon>Bacillati</taxon>
        <taxon>Actinomycetota</taxon>
        <taxon>Actinomycetes</taxon>
        <taxon>Micrococcales</taxon>
        <taxon>Micrococcaceae</taxon>
        <taxon>Arthrobacter</taxon>
    </lineage>
</organism>
<dbReference type="GO" id="GO:0009396">
    <property type="term" value="P:folic acid-containing compound biosynthetic process"/>
    <property type="evidence" value="ECO:0007669"/>
    <property type="project" value="InterPro"/>
</dbReference>
<evidence type="ECO:0000256" key="1">
    <source>
        <dbReference type="ARBA" id="ARBA00013139"/>
    </source>
</evidence>
<evidence type="ECO:0000313" key="5">
    <source>
        <dbReference type="EMBL" id="MDP9906625.1"/>
    </source>
</evidence>
<dbReference type="GO" id="GO:0046820">
    <property type="term" value="F:4-amino-4-deoxychorismate synthase activity"/>
    <property type="evidence" value="ECO:0007669"/>
    <property type="project" value="UniProtKB-EC"/>
</dbReference>
<dbReference type="GO" id="GO:0005737">
    <property type="term" value="C:cytoplasm"/>
    <property type="evidence" value="ECO:0007669"/>
    <property type="project" value="TreeGrafter"/>
</dbReference>
<gene>
    <name evidence="5" type="ORF">J2S90_003610</name>
    <name evidence="6" type="ORF">J2S93_003755</name>
</gene>
<evidence type="ECO:0000259" key="4">
    <source>
        <dbReference type="Pfam" id="PF04715"/>
    </source>
</evidence>
<dbReference type="Pfam" id="PF04715">
    <property type="entry name" value="Anth_synt_I_N"/>
    <property type="match status" value="1"/>
</dbReference>
<keyword evidence="5" id="KW-0032">Aminotransferase</keyword>
<dbReference type="Pfam" id="PF00425">
    <property type="entry name" value="Chorismate_bind"/>
    <property type="match status" value="1"/>
</dbReference>
<feature type="domain" description="Anthranilate synthase component I N-terminal" evidence="4">
    <location>
        <begin position="215"/>
        <end position="368"/>
    </location>
</feature>
<dbReference type="SUPFAM" id="SSF52540">
    <property type="entry name" value="P-loop containing nucleoside triphosphate hydrolases"/>
    <property type="match status" value="1"/>
</dbReference>
<sequence>MTPAPVIIAIDGRSGAGKTTLAVELAARLRMHHKVSLFHLEDIYPGWNGLAAGIERYVTTVLAPLRRGDAAEWVSWDWEKHYDGRSHVTLPAEIVIVEGVGAAASAARPMLDAVVWVDAPDDDRRHRAMARDGSSYEPFWDSWAAQEDEWLETDQVLDHIDVRVLNRADGNAPDDALQALNYLPALSPVLAPELSARRGLQLKAERIDATPDAAALFQALYARSANAVWLDSSNAASNRGTVDDAGSSNAGSPNAAAERSRFSILADDGGSFGQSVMHSSGTTRLSAGCATAVTTGPFFRWLDTVWGRKALRAPEGYDCEFTLGWLGYLGYELKRETGGSDVQAGTPDAALLFAGRAVVIDHREAAVWLLAIDAPDAGDWLGLARESVLSAASAPESAPRHSAGDPAVGGRTVVLEFSSRDTEDEYKSKITEAQHQIAEGNTYEVCLTTTVTAPDPGLDPWESYLALRKRNPAPFASYLRFGDLTVASTSPERFLRITSDGGMQAEPIKGTRARANDPVIDEALRRGLESSLKDRAENIMIVDLLRNDLSHFAVPGSVTVSRLCAVESYATVHQMVSTIDARLRPGAPRAEAVAAAFPAGSMTGAPKISTMDILDGLESGPRGVYSGAIGYFSLNAATDLAVVIRTLVMGPDGNGGRTLSLGVGGAITADSTPQDEYEEIRTKAFGVLSALGAEFPTI</sequence>
<dbReference type="RefSeq" id="WP_306963119.1">
    <property type="nucleotide sequence ID" value="NZ_JAUSRG010000013.1"/>
</dbReference>
<dbReference type="Proteomes" id="UP001230951">
    <property type="component" value="Unassembled WGS sequence"/>
</dbReference>
<dbReference type="Gene3D" id="3.40.50.300">
    <property type="entry name" value="P-loop containing nucleotide triphosphate hydrolases"/>
    <property type="match status" value="1"/>
</dbReference>
<evidence type="ECO:0000259" key="3">
    <source>
        <dbReference type="Pfam" id="PF00425"/>
    </source>
</evidence>
<proteinExistence type="predicted"/>